<dbReference type="SUPFAM" id="SSF81606">
    <property type="entry name" value="PP2C-like"/>
    <property type="match status" value="1"/>
</dbReference>
<proteinExistence type="predicted"/>
<dbReference type="InterPro" id="IPR036457">
    <property type="entry name" value="PPM-type-like_dom_sf"/>
</dbReference>
<dbReference type="EMBL" id="JAENHP010000017">
    <property type="protein sequence ID" value="MBM2620936.1"/>
    <property type="molecule type" value="Genomic_DNA"/>
</dbReference>
<evidence type="ECO:0000313" key="2">
    <source>
        <dbReference type="EMBL" id="MBM2620936.1"/>
    </source>
</evidence>
<dbReference type="Gene3D" id="3.60.40.10">
    <property type="entry name" value="PPM-type phosphatase domain"/>
    <property type="match status" value="1"/>
</dbReference>
<dbReference type="RefSeq" id="WP_203380925.1">
    <property type="nucleotide sequence ID" value="NZ_JAENHP010000017.1"/>
</dbReference>
<evidence type="ECO:0000259" key="1">
    <source>
        <dbReference type="Pfam" id="PF13672"/>
    </source>
</evidence>
<accession>A0ABS2AM74</accession>
<dbReference type="Pfam" id="PF13672">
    <property type="entry name" value="PP2C_2"/>
    <property type="match status" value="1"/>
</dbReference>
<dbReference type="Proteomes" id="UP000632138">
    <property type="component" value="Unassembled WGS sequence"/>
</dbReference>
<gene>
    <name evidence="2" type="ORF">JIG36_36095</name>
</gene>
<dbReference type="InterPro" id="IPR001932">
    <property type="entry name" value="PPM-type_phosphatase-like_dom"/>
</dbReference>
<sequence>MVSSRLDSGWRVISASVAGPNHASVGVENQDSMRTGVVGKGLHLLAIADGAGSQPRAAHGSRLSVDAARDAADRVFPVAPRTLAEWRAASHRFAAACLAHFDDLVDRALTPLRARPTATGANMAARAEFATTLLALVADPPFYAYVCVGDGFLVMERVPGGSHLVLPPPSGRDTASETVFMTSPGRERDLRYGVVVDTAVCGIALCTDGLIDGLLDATRASDGRTHLRAPEDFDAYFAAFRAPGVDGSELSRKLQSREFAASSGDDKTMVLAVRK</sequence>
<feature type="domain" description="PPM-type phosphatase" evidence="1">
    <location>
        <begin position="19"/>
        <end position="239"/>
    </location>
</feature>
<protein>
    <submittedName>
        <fullName evidence="2">Protein phosphatase 2C domain-containing protein</fullName>
    </submittedName>
</protein>
<keyword evidence="3" id="KW-1185">Reference proteome</keyword>
<organism evidence="2 3">
    <name type="scientific">Paractinoplanes ovalisporus</name>
    <dbReference type="NCBI Taxonomy" id="2810368"/>
    <lineage>
        <taxon>Bacteria</taxon>
        <taxon>Bacillati</taxon>
        <taxon>Actinomycetota</taxon>
        <taxon>Actinomycetes</taxon>
        <taxon>Micromonosporales</taxon>
        <taxon>Micromonosporaceae</taxon>
        <taxon>Paractinoplanes</taxon>
    </lineage>
</organism>
<evidence type="ECO:0000313" key="3">
    <source>
        <dbReference type="Proteomes" id="UP000632138"/>
    </source>
</evidence>
<comment type="caution">
    <text evidence="2">The sequence shown here is derived from an EMBL/GenBank/DDBJ whole genome shotgun (WGS) entry which is preliminary data.</text>
</comment>
<name>A0ABS2AM74_9ACTN</name>
<reference evidence="2 3" key="1">
    <citation type="submission" date="2021-01" db="EMBL/GenBank/DDBJ databases">
        <title>Actinoplanes sp. nov. LDG1-06 isolated from lichen.</title>
        <authorList>
            <person name="Saeng-In P."/>
            <person name="Phongsopitanun W."/>
            <person name="Kanchanasin P."/>
            <person name="Yuki M."/>
            <person name="Kudo T."/>
            <person name="Ohkuma M."/>
            <person name="Tanasupawat S."/>
        </authorList>
    </citation>
    <scope>NUCLEOTIDE SEQUENCE [LARGE SCALE GENOMIC DNA]</scope>
    <source>
        <strain evidence="2 3">LDG1-06</strain>
    </source>
</reference>